<organism evidence="2 3">
    <name type="scientific">Triticum urartu</name>
    <name type="common">Red wild einkorn</name>
    <name type="synonym">Crithodium urartu</name>
    <dbReference type="NCBI Taxonomy" id="4572"/>
    <lineage>
        <taxon>Eukaryota</taxon>
        <taxon>Viridiplantae</taxon>
        <taxon>Streptophyta</taxon>
        <taxon>Embryophyta</taxon>
        <taxon>Tracheophyta</taxon>
        <taxon>Spermatophyta</taxon>
        <taxon>Magnoliopsida</taxon>
        <taxon>Liliopsida</taxon>
        <taxon>Poales</taxon>
        <taxon>Poaceae</taxon>
        <taxon>BOP clade</taxon>
        <taxon>Pooideae</taxon>
        <taxon>Triticodae</taxon>
        <taxon>Triticeae</taxon>
        <taxon>Triticinae</taxon>
        <taxon>Triticum</taxon>
    </lineage>
</organism>
<reference evidence="3" key="1">
    <citation type="journal article" date="2013" name="Nature">
        <title>Draft genome of the wheat A-genome progenitor Triticum urartu.</title>
        <authorList>
            <person name="Ling H.Q."/>
            <person name="Zhao S."/>
            <person name="Liu D."/>
            <person name="Wang J."/>
            <person name="Sun H."/>
            <person name="Zhang C."/>
            <person name="Fan H."/>
            <person name="Li D."/>
            <person name="Dong L."/>
            <person name="Tao Y."/>
            <person name="Gao C."/>
            <person name="Wu H."/>
            <person name="Li Y."/>
            <person name="Cui Y."/>
            <person name="Guo X."/>
            <person name="Zheng S."/>
            <person name="Wang B."/>
            <person name="Yu K."/>
            <person name="Liang Q."/>
            <person name="Yang W."/>
            <person name="Lou X."/>
            <person name="Chen J."/>
            <person name="Feng M."/>
            <person name="Jian J."/>
            <person name="Zhang X."/>
            <person name="Luo G."/>
            <person name="Jiang Y."/>
            <person name="Liu J."/>
            <person name="Wang Z."/>
            <person name="Sha Y."/>
            <person name="Zhang B."/>
            <person name="Wu H."/>
            <person name="Tang D."/>
            <person name="Shen Q."/>
            <person name="Xue P."/>
            <person name="Zou S."/>
            <person name="Wang X."/>
            <person name="Liu X."/>
            <person name="Wang F."/>
            <person name="Yang Y."/>
            <person name="An X."/>
            <person name="Dong Z."/>
            <person name="Zhang K."/>
            <person name="Zhang X."/>
            <person name="Luo M.C."/>
            <person name="Dvorak J."/>
            <person name="Tong Y."/>
            <person name="Wang J."/>
            <person name="Yang H."/>
            <person name="Li Z."/>
            <person name="Wang D."/>
            <person name="Zhang A."/>
            <person name="Wang J."/>
        </authorList>
    </citation>
    <scope>NUCLEOTIDE SEQUENCE</scope>
    <source>
        <strain evidence="3">cv. G1812</strain>
    </source>
</reference>
<dbReference type="PANTHER" id="PTHR22835:SF603">
    <property type="entry name" value="GDSL ESTERASE_LIPASE"/>
    <property type="match status" value="1"/>
</dbReference>
<reference evidence="2" key="3">
    <citation type="submission" date="2022-06" db="UniProtKB">
        <authorList>
            <consortium name="EnsemblPlants"/>
        </authorList>
    </citation>
    <scope>IDENTIFICATION</scope>
</reference>
<name>A0A8R7TQM2_TRIUA</name>
<reference evidence="2" key="2">
    <citation type="submission" date="2018-03" db="EMBL/GenBank/DDBJ databases">
        <title>The Triticum urartu genome reveals the dynamic nature of wheat genome evolution.</title>
        <authorList>
            <person name="Ling H."/>
            <person name="Ma B."/>
            <person name="Shi X."/>
            <person name="Liu H."/>
            <person name="Dong L."/>
            <person name="Sun H."/>
            <person name="Cao Y."/>
            <person name="Gao Q."/>
            <person name="Zheng S."/>
            <person name="Li Y."/>
            <person name="Yu Y."/>
            <person name="Du H."/>
            <person name="Qi M."/>
            <person name="Li Y."/>
            <person name="Yu H."/>
            <person name="Cui Y."/>
            <person name="Wang N."/>
            <person name="Chen C."/>
            <person name="Wu H."/>
            <person name="Zhao Y."/>
            <person name="Zhang J."/>
            <person name="Li Y."/>
            <person name="Zhou W."/>
            <person name="Zhang B."/>
            <person name="Hu W."/>
            <person name="Eijk M."/>
            <person name="Tang J."/>
            <person name="Witsenboer H."/>
            <person name="Zhao S."/>
            <person name="Li Z."/>
            <person name="Zhang A."/>
            <person name="Wang D."/>
            <person name="Liang C."/>
        </authorList>
    </citation>
    <scope>NUCLEOTIDE SEQUENCE [LARGE SCALE GENOMIC DNA]</scope>
    <source>
        <strain evidence="2">cv. G1812</strain>
    </source>
</reference>
<dbReference type="Gene3D" id="3.40.50.1110">
    <property type="entry name" value="SGNH hydrolase"/>
    <property type="match status" value="1"/>
</dbReference>
<dbReference type="InterPro" id="IPR036514">
    <property type="entry name" value="SGNH_hydro_sf"/>
</dbReference>
<dbReference type="AlphaFoldDB" id="A0A8R7TQM2"/>
<dbReference type="EnsemblPlants" id="TuG1812G0300000523.01.T01">
    <property type="protein sequence ID" value="TuG1812G0300000523.01.T01"/>
    <property type="gene ID" value="TuG1812G0300000523.01"/>
</dbReference>
<dbReference type="Gramene" id="TuG1812G0300000523.01.T01">
    <property type="protein sequence ID" value="TuG1812G0300000523.01.T01"/>
    <property type="gene ID" value="TuG1812G0300000523.01"/>
</dbReference>
<dbReference type="PANTHER" id="PTHR22835">
    <property type="entry name" value="ZINC FINGER FYVE DOMAIN CONTAINING PROTEIN"/>
    <property type="match status" value="1"/>
</dbReference>
<keyword evidence="3" id="KW-1185">Reference proteome</keyword>
<evidence type="ECO:0000256" key="1">
    <source>
        <dbReference type="ARBA" id="ARBA00008668"/>
    </source>
</evidence>
<proteinExistence type="inferred from homology"/>
<sequence length="123" mass="13673">MMNKSLFLVGEIGGSDYNVPLTSLVPVEEIRSFAPSVISKISSIIIDLIGLGAKTLLVPGNLPIGCLPVYLTLYQSDNMGDYEPETGCIRWMNEFSRYHNKLLVDELEKIQKLHPSLSIIYAD</sequence>
<dbReference type="Proteomes" id="UP000015106">
    <property type="component" value="Chromosome 3"/>
</dbReference>
<comment type="similarity">
    <text evidence="1">Belongs to the 'GDSL' lipolytic enzyme family.</text>
</comment>
<evidence type="ECO:0000313" key="2">
    <source>
        <dbReference type="EnsemblPlants" id="TuG1812G0300000523.01.T01"/>
    </source>
</evidence>
<evidence type="ECO:0000313" key="3">
    <source>
        <dbReference type="Proteomes" id="UP000015106"/>
    </source>
</evidence>
<accession>A0A8R7TQM2</accession>
<protein>
    <submittedName>
        <fullName evidence="2">Uncharacterized protein</fullName>
    </submittedName>
</protein>